<organism evidence="5 6">
    <name type="scientific">Microbacterium stercoris</name>
    <dbReference type="NCBI Taxonomy" id="2820289"/>
    <lineage>
        <taxon>Bacteria</taxon>
        <taxon>Bacillati</taxon>
        <taxon>Actinomycetota</taxon>
        <taxon>Actinomycetes</taxon>
        <taxon>Micrococcales</taxon>
        <taxon>Microbacteriaceae</taxon>
        <taxon>Microbacterium</taxon>
    </lineage>
</organism>
<dbReference type="EMBL" id="JAGFOA010000002">
    <property type="protein sequence ID" value="MBO3663240.1"/>
    <property type="molecule type" value="Genomic_DNA"/>
</dbReference>
<sequence length="409" mass="44198">MARVLVAPHHFEIGGSQLVALELAAEVAREGEHEVVLYAPHGALEKRARATGLELHLSPLRESAPSPGRIRELADLVRRRGIDLVHTYEWAPTVDAAYGARGLRGTPVIATVQSMDYPGFLPAAVPLILGTRELCERARAEGRPEVHLLEPHVDLQHFDPDAVPRAEIAEVRRDAGAAPDELLVVVVGRLSEELKLDGLLALVEACGRLAAVHPLRLALVGDGPARDRVAEAARQANAKAGREVVRLLGPRDDPRACYAAADVVVGMGGSALRAMAMRRPLLVQGERGFWRIADARSLPVFLAQGWYGQGTGEGSVERCIIELDALLRLPATARAALGAWGRDVVAARYGLAQAASELGRRYRETLDAPRPTRGQRLAGSFGLARDIAAHRMAMRHPALQTSFRRLSGR</sequence>
<comment type="caution">
    <text evidence="5">The sequence shown here is derived from an EMBL/GenBank/DDBJ whole genome shotgun (WGS) entry which is preliminary data.</text>
</comment>
<dbReference type="PANTHER" id="PTHR45947:SF3">
    <property type="entry name" value="SULFOQUINOVOSYL TRANSFERASE SQD2"/>
    <property type="match status" value="1"/>
</dbReference>
<dbReference type="RefSeq" id="WP_208502026.1">
    <property type="nucleotide sequence ID" value="NZ_JAGFOA010000002.1"/>
</dbReference>
<dbReference type="AlphaFoldDB" id="A0A939TQ98"/>
<dbReference type="InterPro" id="IPR050194">
    <property type="entry name" value="Glycosyltransferase_grp1"/>
</dbReference>
<gene>
    <name evidence="5" type="ORF">J5V96_06915</name>
</gene>
<accession>A0A939TQ98</accession>
<dbReference type="GO" id="GO:0016757">
    <property type="term" value="F:glycosyltransferase activity"/>
    <property type="evidence" value="ECO:0007669"/>
    <property type="project" value="UniProtKB-KW"/>
</dbReference>
<dbReference type="Pfam" id="PF13692">
    <property type="entry name" value="Glyco_trans_1_4"/>
    <property type="match status" value="1"/>
</dbReference>
<evidence type="ECO:0000313" key="5">
    <source>
        <dbReference type="EMBL" id="MBO3663240.1"/>
    </source>
</evidence>
<dbReference type="Proteomes" id="UP000680132">
    <property type="component" value="Unassembled WGS sequence"/>
</dbReference>
<keyword evidence="3" id="KW-0808">Transferase</keyword>
<dbReference type="GO" id="GO:1901137">
    <property type="term" value="P:carbohydrate derivative biosynthetic process"/>
    <property type="evidence" value="ECO:0007669"/>
    <property type="project" value="UniProtKB-ARBA"/>
</dbReference>
<keyword evidence="6" id="KW-1185">Reference proteome</keyword>
<evidence type="ECO:0000259" key="4">
    <source>
        <dbReference type="Pfam" id="PF13439"/>
    </source>
</evidence>
<name>A0A939TQ98_9MICO</name>
<dbReference type="InterPro" id="IPR028098">
    <property type="entry name" value="Glyco_trans_4-like_N"/>
</dbReference>
<dbReference type="Pfam" id="PF13439">
    <property type="entry name" value="Glyco_transf_4"/>
    <property type="match status" value="1"/>
</dbReference>
<evidence type="ECO:0000256" key="2">
    <source>
        <dbReference type="ARBA" id="ARBA00022676"/>
    </source>
</evidence>
<reference evidence="5" key="1">
    <citation type="submission" date="2021-03" db="EMBL/GenBank/DDBJ databases">
        <title>Microbacterium sp. nov., a novel actinobacterium isolated from cow dung.</title>
        <authorList>
            <person name="Zhang L."/>
        </authorList>
    </citation>
    <scope>NUCLEOTIDE SEQUENCE</scope>
    <source>
        <strain evidence="5">NEAU-LLB</strain>
    </source>
</reference>
<evidence type="ECO:0000256" key="3">
    <source>
        <dbReference type="ARBA" id="ARBA00022679"/>
    </source>
</evidence>
<evidence type="ECO:0000256" key="1">
    <source>
        <dbReference type="ARBA" id="ARBA00021292"/>
    </source>
</evidence>
<dbReference type="SUPFAM" id="SSF53756">
    <property type="entry name" value="UDP-Glycosyltransferase/glycogen phosphorylase"/>
    <property type="match status" value="1"/>
</dbReference>
<dbReference type="Gene3D" id="3.40.50.2000">
    <property type="entry name" value="Glycogen Phosphorylase B"/>
    <property type="match status" value="2"/>
</dbReference>
<keyword evidence="2" id="KW-0328">Glycosyltransferase</keyword>
<feature type="domain" description="Glycosyltransferase subfamily 4-like N-terminal" evidence="4">
    <location>
        <begin position="13"/>
        <end position="122"/>
    </location>
</feature>
<protein>
    <recommendedName>
        <fullName evidence="1">D-inositol 3-phosphate glycosyltransferase</fullName>
    </recommendedName>
</protein>
<evidence type="ECO:0000313" key="6">
    <source>
        <dbReference type="Proteomes" id="UP000680132"/>
    </source>
</evidence>
<proteinExistence type="predicted"/>
<dbReference type="PANTHER" id="PTHR45947">
    <property type="entry name" value="SULFOQUINOVOSYL TRANSFERASE SQD2"/>
    <property type="match status" value="1"/>
</dbReference>